<dbReference type="GeneID" id="102802104"/>
<evidence type="ECO:0000256" key="1">
    <source>
        <dbReference type="ARBA" id="ARBA00004572"/>
    </source>
</evidence>
<evidence type="ECO:0000313" key="15">
    <source>
        <dbReference type="RefSeq" id="XP_006817661.1"/>
    </source>
</evidence>
<reference evidence="15" key="1">
    <citation type="submission" date="2025-08" db="UniProtKB">
        <authorList>
            <consortium name="RefSeq"/>
        </authorList>
    </citation>
    <scope>IDENTIFICATION</scope>
    <source>
        <tissue evidence="15">Testes</tissue>
    </source>
</reference>
<evidence type="ECO:0000256" key="5">
    <source>
        <dbReference type="ARBA" id="ARBA00022692"/>
    </source>
</evidence>
<evidence type="ECO:0000256" key="8">
    <source>
        <dbReference type="ARBA" id="ARBA00022989"/>
    </source>
</evidence>
<evidence type="ECO:0000256" key="11">
    <source>
        <dbReference type="ARBA" id="ARBA00023136"/>
    </source>
</evidence>
<accession>A0ABM0MCC0</accession>
<evidence type="ECO:0000256" key="9">
    <source>
        <dbReference type="ARBA" id="ARBA00023010"/>
    </source>
</evidence>
<keyword evidence="9" id="KW-0811">Translocation</keyword>
<keyword evidence="12 15" id="KW-0675">Receptor</keyword>
<sequence length="81" mass="9422">DYEDETISERIMALSEIFPERLRNVVSKVGSITKTGTIATYRFSRSAMWIFTTSFLVLVLPVVFEVEMTQMEQAQIQKERQ</sequence>
<feature type="non-terminal residue" evidence="15">
    <location>
        <position position="1"/>
    </location>
</feature>
<feature type="transmembrane region" description="Helical" evidence="13">
    <location>
        <begin position="46"/>
        <end position="64"/>
    </location>
</feature>
<evidence type="ECO:0000256" key="10">
    <source>
        <dbReference type="ARBA" id="ARBA00023128"/>
    </source>
</evidence>
<keyword evidence="11 13" id="KW-0472">Membrane</keyword>
<evidence type="ECO:0000313" key="14">
    <source>
        <dbReference type="Proteomes" id="UP000694865"/>
    </source>
</evidence>
<protein>
    <recommendedName>
        <fullName evidence="3">Mitochondrial import receptor subunit TOM22 homolog</fullName>
    </recommendedName>
</protein>
<evidence type="ECO:0000256" key="12">
    <source>
        <dbReference type="ARBA" id="ARBA00023170"/>
    </source>
</evidence>
<dbReference type="InterPro" id="IPR005683">
    <property type="entry name" value="Tom22"/>
</dbReference>
<dbReference type="PANTHER" id="PTHR12504:SF0">
    <property type="entry name" value="MITOCHONDRIAL IMPORT RECEPTOR SUBUNIT TOM22 HOMOLOG"/>
    <property type="match status" value="1"/>
</dbReference>
<organism evidence="14 15">
    <name type="scientific">Saccoglossus kowalevskii</name>
    <name type="common">Acorn worm</name>
    <dbReference type="NCBI Taxonomy" id="10224"/>
    <lineage>
        <taxon>Eukaryota</taxon>
        <taxon>Metazoa</taxon>
        <taxon>Hemichordata</taxon>
        <taxon>Enteropneusta</taxon>
        <taxon>Harrimaniidae</taxon>
        <taxon>Saccoglossus</taxon>
    </lineage>
</organism>
<dbReference type="CDD" id="cd22884">
    <property type="entry name" value="TOM22"/>
    <property type="match status" value="1"/>
</dbReference>
<keyword evidence="4" id="KW-0813">Transport</keyword>
<keyword evidence="7" id="KW-0653">Protein transport</keyword>
<evidence type="ECO:0000256" key="4">
    <source>
        <dbReference type="ARBA" id="ARBA00022448"/>
    </source>
</evidence>
<proteinExistence type="inferred from homology"/>
<feature type="non-terminal residue" evidence="15">
    <location>
        <position position="81"/>
    </location>
</feature>
<gene>
    <name evidence="15" type="primary">LOC102802104</name>
</gene>
<evidence type="ECO:0000256" key="13">
    <source>
        <dbReference type="SAM" id="Phobius"/>
    </source>
</evidence>
<evidence type="ECO:0000256" key="2">
    <source>
        <dbReference type="ARBA" id="ARBA00009874"/>
    </source>
</evidence>
<evidence type="ECO:0000256" key="6">
    <source>
        <dbReference type="ARBA" id="ARBA00022787"/>
    </source>
</evidence>
<keyword evidence="8 13" id="KW-1133">Transmembrane helix</keyword>
<comment type="subcellular location">
    <subcellularLocation>
        <location evidence="1">Mitochondrion outer membrane</location>
        <topology evidence="1">Single-pass membrane protein</topology>
    </subcellularLocation>
</comment>
<dbReference type="PANTHER" id="PTHR12504">
    <property type="entry name" value="MITOCHONDRIAL IMPORT RECEPTOR SUBUNIT TOM22"/>
    <property type="match status" value="1"/>
</dbReference>
<comment type="similarity">
    <text evidence="2">Belongs to the Tom22 family.</text>
</comment>
<keyword evidence="6" id="KW-1000">Mitochondrion outer membrane</keyword>
<dbReference type="Proteomes" id="UP000694865">
    <property type="component" value="Unplaced"/>
</dbReference>
<keyword evidence="5 13" id="KW-0812">Transmembrane</keyword>
<evidence type="ECO:0000256" key="7">
    <source>
        <dbReference type="ARBA" id="ARBA00022927"/>
    </source>
</evidence>
<keyword evidence="14" id="KW-1185">Reference proteome</keyword>
<evidence type="ECO:0000256" key="3">
    <source>
        <dbReference type="ARBA" id="ARBA00016229"/>
    </source>
</evidence>
<keyword evidence="10" id="KW-0496">Mitochondrion</keyword>
<dbReference type="Pfam" id="PF04281">
    <property type="entry name" value="Tom22"/>
    <property type="match status" value="1"/>
</dbReference>
<name>A0ABM0MCC0_SACKO</name>
<dbReference type="RefSeq" id="XP_006817661.1">
    <property type="nucleotide sequence ID" value="XM_006817598.1"/>
</dbReference>